<feature type="non-terminal residue" evidence="2">
    <location>
        <position position="146"/>
    </location>
</feature>
<protein>
    <recommendedName>
        <fullName evidence="1">KilA-N DNA-binding domain-containing protein</fullName>
    </recommendedName>
</protein>
<evidence type="ECO:0000313" key="2">
    <source>
        <dbReference type="EMBL" id="GAG13577.1"/>
    </source>
</evidence>
<dbReference type="AlphaFoldDB" id="X0VR05"/>
<dbReference type="EMBL" id="BARS01022411">
    <property type="protein sequence ID" value="GAG13577.1"/>
    <property type="molecule type" value="Genomic_DNA"/>
</dbReference>
<reference evidence="2" key="1">
    <citation type="journal article" date="2014" name="Front. Microbiol.">
        <title>High frequency of phylogenetically diverse reductive dehalogenase-homologous genes in deep subseafloor sedimentary metagenomes.</title>
        <authorList>
            <person name="Kawai M."/>
            <person name="Futagami T."/>
            <person name="Toyoda A."/>
            <person name="Takaki Y."/>
            <person name="Nishi S."/>
            <person name="Hori S."/>
            <person name="Arai W."/>
            <person name="Tsubouchi T."/>
            <person name="Morono Y."/>
            <person name="Uchiyama I."/>
            <person name="Ito T."/>
            <person name="Fujiyama A."/>
            <person name="Inagaki F."/>
            <person name="Takami H."/>
        </authorList>
    </citation>
    <scope>NUCLEOTIDE SEQUENCE</scope>
    <source>
        <strain evidence="2">Expedition CK06-06</strain>
    </source>
</reference>
<comment type="caution">
    <text evidence="2">The sequence shown here is derived from an EMBL/GenBank/DDBJ whole genome shotgun (WGS) entry which is preliminary data.</text>
</comment>
<proteinExistence type="predicted"/>
<gene>
    <name evidence="2" type="ORF">S01H1_35836</name>
</gene>
<dbReference type="InterPro" id="IPR018873">
    <property type="entry name" value="KilA-N_DNA-bd_domain"/>
</dbReference>
<feature type="domain" description="KilA-N DNA-binding" evidence="1">
    <location>
        <begin position="16"/>
        <end position="100"/>
    </location>
</feature>
<dbReference type="Pfam" id="PF10543">
    <property type="entry name" value="ORF6N"/>
    <property type="match status" value="1"/>
</dbReference>
<accession>X0VR05</accession>
<organism evidence="2">
    <name type="scientific">marine sediment metagenome</name>
    <dbReference type="NCBI Taxonomy" id="412755"/>
    <lineage>
        <taxon>unclassified sequences</taxon>
        <taxon>metagenomes</taxon>
        <taxon>ecological metagenomes</taxon>
    </lineage>
</organism>
<evidence type="ECO:0000259" key="1">
    <source>
        <dbReference type="Pfam" id="PF10543"/>
    </source>
</evidence>
<name>X0VR05_9ZZZZ</name>
<sequence length="146" mass="16837">MKEKSVIIPIEQVEKTILLIRGQKVILDTDLAKLYGVTTKRLNEQVKRNRDRFPEDFMFQLTHQEKVDVVAKCDHLSRLKFSPALPHAFTEHGAIMAASVLNTPRAVEASIFVVRVFVRLREMITAHKELARKLSELEGHLRDHDQ</sequence>